<dbReference type="SUPFAM" id="SSF69754">
    <property type="entry name" value="Ribosome binding protein Y (YfiA homologue)"/>
    <property type="match status" value="1"/>
</dbReference>
<dbReference type="InterPro" id="IPR003489">
    <property type="entry name" value="RHF/RaiA"/>
</dbReference>
<protein>
    <submittedName>
        <fullName evidence="1">Sigma 54 modulation protein / S30EA ribosomal protein</fullName>
    </submittedName>
</protein>
<dbReference type="RefSeq" id="WP_093978985.1">
    <property type="nucleotide sequence ID" value="NZ_CP022515.1"/>
</dbReference>
<dbReference type="InterPro" id="IPR036567">
    <property type="entry name" value="RHF-like"/>
</dbReference>
<keyword evidence="1" id="KW-0687">Ribonucleoprotein</keyword>
<dbReference type="AlphaFoldDB" id="A0A221UYS4"/>
<evidence type="ECO:0000313" key="1">
    <source>
        <dbReference type="EMBL" id="ASO06507.1"/>
    </source>
</evidence>
<name>A0A221UYS4_9FLAO</name>
<dbReference type="Proteomes" id="UP000204551">
    <property type="component" value="Chromosome"/>
</dbReference>
<dbReference type="GO" id="GO:0005840">
    <property type="term" value="C:ribosome"/>
    <property type="evidence" value="ECO:0007669"/>
    <property type="project" value="UniProtKB-KW"/>
</dbReference>
<sequence>MIVRIEYIQMPVSPTMNMRVQNKLQKLGKKFDSIVRAEVTFKQEKNPTGNGKSCSIEISAPGVRFYVRSYSNHFEKSLNESLQDLKRKLRKRKTAFQKQRLQPTSNH</sequence>
<organism evidence="1 2">
    <name type="scientific">Arenibacter algicola</name>
    <dbReference type="NCBI Taxonomy" id="616991"/>
    <lineage>
        <taxon>Bacteria</taxon>
        <taxon>Pseudomonadati</taxon>
        <taxon>Bacteroidota</taxon>
        <taxon>Flavobacteriia</taxon>
        <taxon>Flavobacteriales</taxon>
        <taxon>Flavobacteriaceae</taxon>
        <taxon>Arenibacter</taxon>
    </lineage>
</organism>
<dbReference type="Pfam" id="PF02482">
    <property type="entry name" value="Ribosomal_S30AE"/>
    <property type="match status" value="1"/>
</dbReference>
<accession>A0A221UYS4</accession>
<reference evidence="1 2" key="1">
    <citation type="submission" date="2017-07" db="EMBL/GenBank/DDBJ databases">
        <title>Genome Sequence of Arenibacter algicola Strain SMS7 Isolated from a culture of the Diatom Skeletonema marinoi.</title>
        <authorList>
            <person name="Topel M."/>
            <person name="Pinder M.I.M."/>
            <person name="Johansson O.N."/>
            <person name="Kourtchenko O."/>
            <person name="Godhe A."/>
            <person name="Clarke A.K."/>
        </authorList>
    </citation>
    <scope>NUCLEOTIDE SEQUENCE [LARGE SCALE GENOMIC DNA]</scope>
    <source>
        <strain evidence="1 2">SMS7</strain>
    </source>
</reference>
<dbReference type="KEGG" id="aalg:AREALGSMS7_03076"/>
<dbReference type="Gene3D" id="3.30.160.100">
    <property type="entry name" value="Ribosome hibernation promotion factor-like"/>
    <property type="match status" value="1"/>
</dbReference>
<keyword evidence="1" id="KW-0689">Ribosomal protein</keyword>
<evidence type="ECO:0000313" key="2">
    <source>
        <dbReference type="Proteomes" id="UP000204551"/>
    </source>
</evidence>
<dbReference type="EMBL" id="CP022515">
    <property type="protein sequence ID" value="ASO06507.1"/>
    <property type="molecule type" value="Genomic_DNA"/>
</dbReference>
<proteinExistence type="predicted"/>
<gene>
    <name evidence="1" type="ORF">AREALGSMS7_03076</name>
</gene>